<comment type="caution">
    <text evidence="8">The sequence shown here is derived from an EMBL/GenBank/DDBJ whole genome shotgun (WGS) entry which is preliminary data.</text>
</comment>
<comment type="cofactor">
    <cofactor evidence="1">
        <name>L-ascorbate</name>
        <dbReference type="ChEBI" id="CHEBI:38290"/>
    </cofactor>
</comment>
<dbReference type="PANTHER" id="PTHR35169">
    <property type="entry name" value="FE2OG DIOXYGENASE DOMAIN-CONTAINING PROTEIN"/>
    <property type="match status" value="1"/>
</dbReference>
<evidence type="ECO:0000256" key="4">
    <source>
        <dbReference type="ARBA" id="ARBA00022964"/>
    </source>
</evidence>
<name>A0A941DZS5_9BURK</name>
<dbReference type="InterPro" id="IPR044862">
    <property type="entry name" value="Pro_4_hyd_alph_FE2OG_OXY"/>
</dbReference>
<dbReference type="Gene3D" id="2.60.120.620">
    <property type="entry name" value="q2cbj1_9rhob like domain"/>
    <property type="match status" value="1"/>
</dbReference>
<gene>
    <name evidence="8" type="ORF">KDM90_07095</name>
</gene>
<dbReference type="GO" id="GO:0016705">
    <property type="term" value="F:oxidoreductase activity, acting on paired donors, with incorporation or reduction of molecular oxygen"/>
    <property type="evidence" value="ECO:0007669"/>
    <property type="project" value="InterPro"/>
</dbReference>
<keyword evidence="9" id="KW-1185">Reference proteome</keyword>
<evidence type="ECO:0000313" key="9">
    <source>
        <dbReference type="Proteomes" id="UP000678545"/>
    </source>
</evidence>
<dbReference type="Proteomes" id="UP000678545">
    <property type="component" value="Unassembled WGS sequence"/>
</dbReference>
<dbReference type="AlphaFoldDB" id="A0A941DZS5"/>
<evidence type="ECO:0000256" key="3">
    <source>
        <dbReference type="ARBA" id="ARBA00022896"/>
    </source>
</evidence>
<organism evidence="8 9">
    <name type="scientific">Undibacterium fentianense</name>
    <dbReference type="NCBI Taxonomy" id="2828728"/>
    <lineage>
        <taxon>Bacteria</taxon>
        <taxon>Pseudomonadati</taxon>
        <taxon>Pseudomonadota</taxon>
        <taxon>Betaproteobacteria</taxon>
        <taxon>Burkholderiales</taxon>
        <taxon>Oxalobacteraceae</taxon>
        <taxon>Undibacterium</taxon>
    </lineage>
</organism>
<dbReference type="PANTHER" id="PTHR35169:SF1">
    <property type="entry name" value="PROLYL 4-HYDROXYLASE ALPHA SUBUNIT FE(2+) 2OG DIOXYGENASE DOMAIN-CONTAINING PROTEIN"/>
    <property type="match status" value="1"/>
</dbReference>
<evidence type="ECO:0000259" key="7">
    <source>
        <dbReference type="PROSITE" id="PS51471"/>
    </source>
</evidence>
<dbReference type="GO" id="GO:0031418">
    <property type="term" value="F:L-ascorbic acid binding"/>
    <property type="evidence" value="ECO:0007669"/>
    <property type="project" value="UniProtKB-KW"/>
</dbReference>
<evidence type="ECO:0000313" key="8">
    <source>
        <dbReference type="EMBL" id="MBR7799760.1"/>
    </source>
</evidence>
<protein>
    <submittedName>
        <fullName evidence="8">2OG-Fe(II) oxygenase</fullName>
    </submittedName>
</protein>
<sequence length="196" mass="22244">MQNHLQFGQIQLIHNAVPVEILSELYTTLPKIGWSFGWNTPSNPHSRYWHYEIGHGGKKNVLDVSDKVRAHPLPIFAKYLDFFLQHLAPAGTKILRFYMNAHTYGTDGWPHTDTDRPGEQTCVLYLNHEWKPEWGGETVIFNKDKEIVASVLPKGNRILSFPADSLHAPRPLSKEFEGLRIVLVVKLAPADLSVAN</sequence>
<dbReference type="EMBL" id="JAGSPJ010000002">
    <property type="protein sequence ID" value="MBR7799760.1"/>
    <property type="molecule type" value="Genomic_DNA"/>
</dbReference>
<dbReference type="PROSITE" id="PS51471">
    <property type="entry name" value="FE2OG_OXY"/>
    <property type="match status" value="1"/>
</dbReference>
<keyword evidence="2" id="KW-0479">Metal-binding</keyword>
<dbReference type="InterPro" id="IPR005123">
    <property type="entry name" value="Oxoglu/Fe-dep_dioxygenase_dom"/>
</dbReference>
<reference evidence="8" key="1">
    <citation type="submission" date="2021-04" db="EMBL/GenBank/DDBJ databases">
        <title>novel species isolated from subtropical streams in China.</title>
        <authorList>
            <person name="Lu H."/>
        </authorList>
    </citation>
    <scope>NUCLEOTIDE SEQUENCE</scope>
    <source>
        <strain evidence="8">FT137W</strain>
    </source>
</reference>
<dbReference type="GO" id="GO:0005506">
    <property type="term" value="F:iron ion binding"/>
    <property type="evidence" value="ECO:0007669"/>
    <property type="project" value="InterPro"/>
</dbReference>
<keyword evidence="4" id="KW-0223">Dioxygenase</keyword>
<keyword evidence="5" id="KW-0560">Oxidoreductase</keyword>
<evidence type="ECO:0000256" key="6">
    <source>
        <dbReference type="ARBA" id="ARBA00023004"/>
    </source>
</evidence>
<dbReference type="SMART" id="SM00702">
    <property type="entry name" value="P4Hc"/>
    <property type="match status" value="1"/>
</dbReference>
<accession>A0A941DZS5</accession>
<evidence type="ECO:0000256" key="2">
    <source>
        <dbReference type="ARBA" id="ARBA00022723"/>
    </source>
</evidence>
<evidence type="ECO:0000256" key="1">
    <source>
        <dbReference type="ARBA" id="ARBA00001961"/>
    </source>
</evidence>
<dbReference type="RefSeq" id="WP_212674879.1">
    <property type="nucleotide sequence ID" value="NZ_JAGSPJ010000002.1"/>
</dbReference>
<proteinExistence type="predicted"/>
<feature type="domain" description="Fe2OG dioxygenase" evidence="7">
    <location>
        <begin position="69"/>
        <end position="189"/>
    </location>
</feature>
<dbReference type="InterPro" id="IPR006620">
    <property type="entry name" value="Pro_4_hyd_alph"/>
</dbReference>
<dbReference type="GO" id="GO:0051213">
    <property type="term" value="F:dioxygenase activity"/>
    <property type="evidence" value="ECO:0007669"/>
    <property type="project" value="UniProtKB-KW"/>
</dbReference>
<keyword evidence="3" id="KW-0847">Vitamin C</keyword>
<evidence type="ECO:0000256" key="5">
    <source>
        <dbReference type="ARBA" id="ARBA00023002"/>
    </source>
</evidence>
<keyword evidence="6" id="KW-0408">Iron</keyword>
<dbReference type="Pfam" id="PF13640">
    <property type="entry name" value="2OG-FeII_Oxy_3"/>
    <property type="match status" value="1"/>
</dbReference>